<feature type="transmembrane region" description="Helical" evidence="2">
    <location>
        <begin position="143"/>
        <end position="162"/>
    </location>
</feature>
<sequence length="261" mass="27507">MTDTAGRTRTPVSLARRIIVAVIVISFSAAAISGIVVLLGAELGPTAWRVLSTTSVVGAFSVAVLCCASLVGRRLQAFGYVGAGVSVVGAVLALVALWGQPTWEAEGFWDALWTAVAASVAFSFASLLLLLADRRRTTIRVGLIVTLALFAIVFVMVVAPIWTDEYGGELYSRVLGIVSILAALGAIVLPVLSLLLRERPADPRGEPHDATVSPASLALLRAEAGRRGVTPDELVDDLLRSASFEPPPVYEPPPAYEPPPR</sequence>
<evidence type="ECO:0008006" key="5">
    <source>
        <dbReference type="Google" id="ProtNLM"/>
    </source>
</evidence>
<evidence type="ECO:0000313" key="3">
    <source>
        <dbReference type="EMBL" id="GAA5100817.1"/>
    </source>
</evidence>
<keyword evidence="2" id="KW-1133">Transmembrane helix</keyword>
<dbReference type="RefSeq" id="WP_194413934.1">
    <property type="nucleotide sequence ID" value="NZ_BAABKZ010000006.1"/>
</dbReference>
<dbReference type="SUPFAM" id="SSF103473">
    <property type="entry name" value="MFS general substrate transporter"/>
    <property type="match status" value="1"/>
</dbReference>
<accession>A0ABP9MUQ2</accession>
<organism evidence="3 4">
    <name type="scientific">Microbacterium yannicii</name>
    <dbReference type="NCBI Taxonomy" id="671622"/>
    <lineage>
        <taxon>Bacteria</taxon>
        <taxon>Bacillati</taxon>
        <taxon>Actinomycetota</taxon>
        <taxon>Actinomycetes</taxon>
        <taxon>Micrococcales</taxon>
        <taxon>Microbacteriaceae</taxon>
        <taxon>Microbacterium</taxon>
    </lineage>
</organism>
<feature type="transmembrane region" description="Helical" evidence="2">
    <location>
        <begin position="174"/>
        <end position="196"/>
    </location>
</feature>
<dbReference type="InterPro" id="IPR036259">
    <property type="entry name" value="MFS_trans_sf"/>
</dbReference>
<feature type="compositionally biased region" description="Pro residues" evidence="1">
    <location>
        <begin position="245"/>
        <end position="261"/>
    </location>
</feature>
<feature type="transmembrane region" description="Helical" evidence="2">
    <location>
        <begin position="78"/>
        <end position="99"/>
    </location>
</feature>
<proteinExistence type="predicted"/>
<evidence type="ECO:0000313" key="4">
    <source>
        <dbReference type="Proteomes" id="UP001501407"/>
    </source>
</evidence>
<evidence type="ECO:0000256" key="1">
    <source>
        <dbReference type="SAM" id="MobiDB-lite"/>
    </source>
</evidence>
<protein>
    <recommendedName>
        <fullName evidence="5">MFS transporter</fullName>
    </recommendedName>
</protein>
<feature type="transmembrane region" description="Helical" evidence="2">
    <location>
        <begin position="47"/>
        <end position="71"/>
    </location>
</feature>
<evidence type="ECO:0000256" key="2">
    <source>
        <dbReference type="SAM" id="Phobius"/>
    </source>
</evidence>
<comment type="caution">
    <text evidence="3">The sequence shown here is derived from an EMBL/GenBank/DDBJ whole genome shotgun (WGS) entry which is preliminary data.</text>
</comment>
<keyword evidence="2" id="KW-0472">Membrane</keyword>
<feature type="region of interest" description="Disordered" evidence="1">
    <location>
        <begin position="241"/>
        <end position="261"/>
    </location>
</feature>
<name>A0ABP9MUQ2_9MICO</name>
<dbReference type="Proteomes" id="UP001501407">
    <property type="component" value="Unassembled WGS sequence"/>
</dbReference>
<feature type="transmembrane region" description="Helical" evidence="2">
    <location>
        <begin position="111"/>
        <end position="131"/>
    </location>
</feature>
<dbReference type="EMBL" id="BAABKZ010000006">
    <property type="protein sequence ID" value="GAA5100817.1"/>
    <property type="molecule type" value="Genomic_DNA"/>
</dbReference>
<reference evidence="4" key="1">
    <citation type="journal article" date="2019" name="Int. J. Syst. Evol. Microbiol.">
        <title>The Global Catalogue of Microorganisms (GCM) 10K type strain sequencing project: providing services to taxonomists for standard genome sequencing and annotation.</title>
        <authorList>
            <consortium name="The Broad Institute Genomics Platform"/>
            <consortium name="The Broad Institute Genome Sequencing Center for Infectious Disease"/>
            <person name="Wu L."/>
            <person name="Ma J."/>
        </authorList>
    </citation>
    <scope>NUCLEOTIDE SEQUENCE [LARGE SCALE GENOMIC DNA]</scope>
    <source>
        <strain evidence="4">JCM 18959</strain>
    </source>
</reference>
<keyword evidence="2" id="KW-0812">Transmembrane</keyword>
<keyword evidence="4" id="KW-1185">Reference proteome</keyword>
<feature type="transmembrane region" description="Helical" evidence="2">
    <location>
        <begin position="18"/>
        <end position="41"/>
    </location>
</feature>
<gene>
    <name evidence="3" type="ORF">GCM10025760_38660</name>
</gene>